<feature type="region of interest" description="Disordered" evidence="1">
    <location>
        <begin position="618"/>
        <end position="637"/>
    </location>
</feature>
<dbReference type="AlphaFoldDB" id="A0A5B0MVF0"/>
<protein>
    <submittedName>
        <fullName evidence="3">Uncharacterized protein</fullName>
    </submittedName>
</protein>
<dbReference type="SUPFAM" id="SSF55486">
    <property type="entry name" value="Metalloproteases ('zincins'), catalytic domain"/>
    <property type="match status" value="1"/>
</dbReference>
<organism evidence="3 4">
    <name type="scientific">Puccinia graminis f. sp. tritici</name>
    <dbReference type="NCBI Taxonomy" id="56615"/>
    <lineage>
        <taxon>Eukaryota</taxon>
        <taxon>Fungi</taxon>
        <taxon>Dikarya</taxon>
        <taxon>Basidiomycota</taxon>
        <taxon>Pucciniomycotina</taxon>
        <taxon>Pucciniomycetes</taxon>
        <taxon>Pucciniales</taxon>
        <taxon>Pucciniaceae</taxon>
        <taxon>Puccinia</taxon>
    </lineage>
</organism>
<name>A0A5B0MVF0_PUCGR</name>
<keyword evidence="2" id="KW-0812">Transmembrane</keyword>
<gene>
    <name evidence="3" type="ORF">PGT21_024018</name>
</gene>
<dbReference type="InterPro" id="IPR024079">
    <property type="entry name" value="MetalloPept_cat_dom_sf"/>
</dbReference>
<dbReference type="Gene3D" id="3.40.390.10">
    <property type="entry name" value="Collagenase (Catalytic Domain)"/>
    <property type="match status" value="1"/>
</dbReference>
<dbReference type="Gene3D" id="1.10.1380.10">
    <property type="entry name" value="Neutral endopeptidase , domain2"/>
    <property type="match status" value="1"/>
</dbReference>
<feature type="compositionally biased region" description="Basic and acidic residues" evidence="1">
    <location>
        <begin position="627"/>
        <end position="637"/>
    </location>
</feature>
<sequence>MPSPDQQDPSLSGSPEQPPNEPVDEAEVELYGGGDDPEREALLAGHARILERKPTSVELRLAILAFFSLCAASIGFGLFAGELVKFHRAHPPDNGHPPVKIVTTTVFLSPTNAPSPPKNPNNVCASGPCVDAAAELRRTTQLSVDPCEDFAKFSTAGLRPAAREMISARVDSTIEHVLSGPTSPNPTLRKIQAFKSLCEREGSRPTYSEYSILLDEVTRLWMRKTGSEANRIGAVLAYLHAASLPALFKMTVTSGRSRVVPQTISVEGLAEAFEAIYPANQVSQRVWGVQRFAATLSRLAADQEPGESGRLTVDQLQALSCPSPSLPCWIRWKDFYSALDPAQPLGLLTVHGLNYFAHIARAIAEQSEIGLESYFHWVIVLSMRRQDCQQETKLAFGPSLLQHLFLNTPDQLSDLHAHLRSARFILDSMSKRAIHSKLPRTIEGPPTESDQHTELSAIRSDSWVQTVYGLERIKTRREFSERRLRWNVLDTQPMIVEDRLYLPFGALQIMYPSFVDLPKSLIFGTFGYMMYDLLRKMESNSSMTLDEGCDLESISTSFGDWEVYKAGHPRESRAGLVGLPRPLGRPDPLFFLGFGGLGVPCPRIHSLPQFGSTFNCSGSAHSKTRKANPDDGLKIDL</sequence>
<evidence type="ECO:0000256" key="1">
    <source>
        <dbReference type="SAM" id="MobiDB-lite"/>
    </source>
</evidence>
<dbReference type="PROSITE" id="PS51885">
    <property type="entry name" value="NEPRILYSIN"/>
    <property type="match status" value="1"/>
</dbReference>
<keyword evidence="2" id="KW-1133">Transmembrane helix</keyword>
<reference evidence="3 4" key="1">
    <citation type="submission" date="2019-05" db="EMBL/GenBank/DDBJ databases">
        <title>Emergence of the Ug99 lineage of the wheat stem rust pathogen through somatic hybridization.</title>
        <authorList>
            <person name="Li F."/>
            <person name="Upadhyaya N.M."/>
            <person name="Sperschneider J."/>
            <person name="Matny O."/>
            <person name="Nguyen-Phuc H."/>
            <person name="Mago R."/>
            <person name="Raley C."/>
            <person name="Miller M.E."/>
            <person name="Silverstein K.A.T."/>
            <person name="Henningsen E."/>
            <person name="Hirsch C.D."/>
            <person name="Visser B."/>
            <person name="Pretorius Z.A."/>
            <person name="Steffenson B.J."/>
            <person name="Schwessinger B."/>
            <person name="Dodds P.N."/>
            <person name="Figueroa M."/>
        </authorList>
    </citation>
    <scope>NUCLEOTIDE SEQUENCE [LARGE SCALE GENOMIC DNA]</scope>
    <source>
        <strain evidence="3">21-0</strain>
    </source>
</reference>
<keyword evidence="2" id="KW-0472">Membrane</keyword>
<feature type="transmembrane region" description="Helical" evidence="2">
    <location>
        <begin position="61"/>
        <end position="80"/>
    </location>
</feature>
<dbReference type="Proteomes" id="UP000324748">
    <property type="component" value="Unassembled WGS sequence"/>
</dbReference>
<accession>A0A5B0MVF0</accession>
<dbReference type="GO" id="GO:0006508">
    <property type="term" value="P:proteolysis"/>
    <property type="evidence" value="ECO:0007669"/>
    <property type="project" value="InterPro"/>
</dbReference>
<evidence type="ECO:0000313" key="4">
    <source>
        <dbReference type="Proteomes" id="UP000324748"/>
    </source>
</evidence>
<dbReference type="OrthoDB" id="6475849at2759"/>
<comment type="caution">
    <text evidence="3">The sequence shown here is derived from an EMBL/GenBank/DDBJ whole genome shotgun (WGS) entry which is preliminary data.</text>
</comment>
<dbReference type="InterPro" id="IPR000718">
    <property type="entry name" value="Peptidase_M13"/>
</dbReference>
<dbReference type="GO" id="GO:0004222">
    <property type="term" value="F:metalloendopeptidase activity"/>
    <property type="evidence" value="ECO:0007669"/>
    <property type="project" value="InterPro"/>
</dbReference>
<proteinExistence type="predicted"/>
<evidence type="ECO:0000313" key="3">
    <source>
        <dbReference type="EMBL" id="KAA1079780.1"/>
    </source>
</evidence>
<feature type="region of interest" description="Disordered" evidence="1">
    <location>
        <begin position="1"/>
        <end position="38"/>
    </location>
</feature>
<evidence type="ECO:0000256" key="2">
    <source>
        <dbReference type="SAM" id="Phobius"/>
    </source>
</evidence>
<keyword evidence="4" id="KW-1185">Reference proteome</keyword>
<dbReference type="InterPro" id="IPR042089">
    <property type="entry name" value="Peptidase_M13_dom_2"/>
</dbReference>
<feature type="compositionally biased region" description="Polar residues" evidence="1">
    <location>
        <begin position="1"/>
        <end position="15"/>
    </location>
</feature>
<dbReference type="EMBL" id="VSWC01000132">
    <property type="protein sequence ID" value="KAA1079780.1"/>
    <property type="molecule type" value="Genomic_DNA"/>
</dbReference>